<evidence type="ECO:0000313" key="2">
    <source>
        <dbReference type="EMBL" id="KAJ8890428.1"/>
    </source>
</evidence>
<dbReference type="PANTHER" id="PTHR37984:SF13">
    <property type="entry name" value="RIBONUCLEASE H"/>
    <property type="match status" value="1"/>
</dbReference>
<dbReference type="InterPro" id="IPR050951">
    <property type="entry name" value="Retrovirus_Pol_polyprotein"/>
</dbReference>
<evidence type="ECO:0000259" key="1">
    <source>
        <dbReference type="PROSITE" id="PS50878"/>
    </source>
</evidence>
<feature type="domain" description="Reverse transcriptase" evidence="1">
    <location>
        <begin position="526"/>
        <end position="704"/>
    </location>
</feature>
<keyword evidence="3" id="KW-1185">Reference proteome</keyword>
<comment type="caution">
    <text evidence="2">The sequence shown here is derived from an EMBL/GenBank/DDBJ whole genome shotgun (WGS) entry which is preliminary data.</text>
</comment>
<organism evidence="2 3">
    <name type="scientific">Dryococelus australis</name>
    <dbReference type="NCBI Taxonomy" id="614101"/>
    <lineage>
        <taxon>Eukaryota</taxon>
        <taxon>Metazoa</taxon>
        <taxon>Ecdysozoa</taxon>
        <taxon>Arthropoda</taxon>
        <taxon>Hexapoda</taxon>
        <taxon>Insecta</taxon>
        <taxon>Pterygota</taxon>
        <taxon>Neoptera</taxon>
        <taxon>Polyneoptera</taxon>
        <taxon>Phasmatodea</taxon>
        <taxon>Verophasmatodea</taxon>
        <taxon>Anareolatae</taxon>
        <taxon>Phasmatidae</taxon>
        <taxon>Eurycanthinae</taxon>
        <taxon>Dryococelus</taxon>
    </lineage>
</organism>
<dbReference type="Gene3D" id="3.30.70.270">
    <property type="match status" value="1"/>
</dbReference>
<dbReference type="PROSITE" id="PS50878">
    <property type="entry name" value="RT_POL"/>
    <property type="match status" value="1"/>
</dbReference>
<dbReference type="InterPro" id="IPR043502">
    <property type="entry name" value="DNA/RNA_pol_sf"/>
</dbReference>
<dbReference type="InterPro" id="IPR036397">
    <property type="entry name" value="RNaseH_sf"/>
</dbReference>
<dbReference type="Proteomes" id="UP001159363">
    <property type="component" value="Chromosome 3"/>
</dbReference>
<dbReference type="InterPro" id="IPR021109">
    <property type="entry name" value="Peptidase_aspartic_dom_sf"/>
</dbReference>
<dbReference type="PANTHER" id="PTHR37984">
    <property type="entry name" value="PROTEIN CBG26694"/>
    <property type="match status" value="1"/>
</dbReference>
<dbReference type="InterPro" id="IPR043128">
    <property type="entry name" value="Rev_trsase/Diguanyl_cyclase"/>
</dbReference>
<dbReference type="Gene3D" id="2.40.70.10">
    <property type="entry name" value="Acid Proteases"/>
    <property type="match status" value="1"/>
</dbReference>
<dbReference type="EMBL" id="JARBHB010000003">
    <property type="protein sequence ID" value="KAJ8890428.1"/>
    <property type="molecule type" value="Genomic_DNA"/>
</dbReference>
<dbReference type="Pfam" id="PF17919">
    <property type="entry name" value="RT_RNaseH_2"/>
    <property type="match status" value="1"/>
</dbReference>
<dbReference type="Gene3D" id="3.30.420.10">
    <property type="entry name" value="Ribonuclease H-like superfamily/Ribonuclease H"/>
    <property type="match status" value="1"/>
</dbReference>
<dbReference type="SUPFAM" id="SSF53098">
    <property type="entry name" value="Ribonuclease H-like"/>
    <property type="match status" value="1"/>
</dbReference>
<name>A0ABQ9I1C1_9NEOP</name>
<dbReference type="Gene3D" id="3.10.10.10">
    <property type="entry name" value="HIV Type 1 Reverse Transcriptase, subunit A, domain 1"/>
    <property type="match status" value="1"/>
</dbReference>
<dbReference type="CDD" id="cd01647">
    <property type="entry name" value="RT_LTR"/>
    <property type="match status" value="1"/>
</dbReference>
<dbReference type="SUPFAM" id="SSF56672">
    <property type="entry name" value="DNA/RNA polymerases"/>
    <property type="match status" value="1"/>
</dbReference>
<proteinExistence type="predicted"/>
<dbReference type="SUPFAM" id="SSF50630">
    <property type="entry name" value="Acid proteases"/>
    <property type="match status" value="1"/>
</dbReference>
<dbReference type="InterPro" id="IPR012337">
    <property type="entry name" value="RNaseH-like_sf"/>
</dbReference>
<protein>
    <recommendedName>
        <fullName evidence="1">Reverse transcriptase domain-containing protein</fullName>
    </recommendedName>
</protein>
<accession>A0ABQ9I1C1</accession>
<dbReference type="Pfam" id="PF00078">
    <property type="entry name" value="RVT_1"/>
    <property type="match status" value="1"/>
</dbReference>
<dbReference type="InterPro" id="IPR041577">
    <property type="entry name" value="RT_RNaseH_2"/>
</dbReference>
<evidence type="ECO:0000313" key="3">
    <source>
        <dbReference type="Proteomes" id="UP001159363"/>
    </source>
</evidence>
<dbReference type="InterPro" id="IPR000477">
    <property type="entry name" value="RT_dom"/>
</dbReference>
<reference evidence="2 3" key="1">
    <citation type="submission" date="2023-02" db="EMBL/GenBank/DDBJ databases">
        <title>LHISI_Scaffold_Assembly.</title>
        <authorList>
            <person name="Stuart O.P."/>
            <person name="Cleave R."/>
            <person name="Magrath M.J.L."/>
            <person name="Mikheyev A.S."/>
        </authorList>
    </citation>
    <scope>NUCLEOTIDE SEQUENCE [LARGE SCALE GENOMIC DNA]</scope>
    <source>
        <strain evidence="2">Daus_M_001</strain>
        <tissue evidence="2">Leg muscle</tissue>
    </source>
</reference>
<sequence>MTLTSVVALQPLVLDFAAHRQRPAAASGAGVEEQLRILRRQVEVHQALPVCLRMAVLGSLGTFVSKDEPWEVYIERFKLFVNCNFIPEKRKLSTLLASVGTEKYNLLHNLCTPKKPAELSYAEVIKIVHGYVHSKPNYIAERFKFGERVQSPEESILAYVAASKELSKHCDFGTSLSEQLWDRLVGSVQSERVRQKLLMEEDLSYERAVKLATNIERAEREAATFTSQQLQLQPQHCNAPTSSSEEATVEVHQTAVSGKGKWKLTLLRYVTGSSDVTKSNSRYEGIKELWCFCCGRNNHTKLVCRYRNLKCRQCGRQGHLQVVCKDKHVNYCEHSSEVSNKLFKMRICKQELKDVYTCKLSVQGALLEMEIDTGSAISYDLYCQALYQIPLQTTSTVFLTYQGGVIKSKGVIDVTVRIKNVEHKLPLYVKEGGATALVGREWLRRLNIQIVMPVGSYWEQELTEGNIGKKLMADFPEVFEPGLGTYSKGKVSLHVKSDLPPQYFKPGRLPFTLRNKVENELERLVQEAILEPVESSELATSIVPIVKKDGTVRICGDYKITVNLILSIDRYPVPLIEDLLGSLCYCDKFSKIDLTQAYQQVLLVEDSKKYVTISTHRGLFRYNRIPYDIASGPGLFQRIMEQLLAGRNGVVVFLDDVLITVEDDVKHVETLREIYCRLKEAGLCVQHSKCQFLQESVEYCGYRVDKKGLHTTSSNVAAVWELTKESVQAIKRIKEVMVSASVLAHYEPGVPLKVACDASQYGLGAVLSHIYPDKAEIPITYASCMLSNAEYALSRVPLKITEPDLLYVQYVDGEATYLDYVQDGEIPITEKVVRRETKIDPVLSKVLGYVMHDCELEKPNPAKCELQNWPFPTGPWQRIHVDFLGPWQGKSYLIVMDACSEWLEVAEVPLTAAKHTIQVLQSLFARFSLCTHLASDNGPPFTAVEFQKCLAVNGYTSTSYEQRYVSGANIYQAITILLSDIQNSVHCTTGETPARLMFGRPLRTIYDLLWPNLSKRVEENQHKQMVHCKGQAVRDFQEGQEVVIRNYNNENKWVKGVVIEKLSNVVYLVETAMGRVLKRHIDQLLSSMSHVKLGMGIESGQIPDFTDVNEVGKVSKCDW</sequence>
<gene>
    <name evidence="2" type="ORF">PR048_009937</name>
</gene>